<organism evidence="1 2">
    <name type="scientific">Laodelphax striatellus</name>
    <name type="common">Small brown planthopper</name>
    <name type="synonym">Delphax striatella</name>
    <dbReference type="NCBI Taxonomy" id="195883"/>
    <lineage>
        <taxon>Eukaryota</taxon>
        <taxon>Metazoa</taxon>
        <taxon>Ecdysozoa</taxon>
        <taxon>Arthropoda</taxon>
        <taxon>Hexapoda</taxon>
        <taxon>Insecta</taxon>
        <taxon>Pterygota</taxon>
        <taxon>Neoptera</taxon>
        <taxon>Paraneoptera</taxon>
        <taxon>Hemiptera</taxon>
        <taxon>Auchenorrhyncha</taxon>
        <taxon>Fulgoroidea</taxon>
        <taxon>Delphacidae</taxon>
        <taxon>Criomorphinae</taxon>
        <taxon>Laodelphax</taxon>
    </lineage>
</organism>
<sequence>MNVGITHKVLRNNKAEKIFLETKFFFPDGKIQLFKDGIAVPKEITALRLGVHGLVKTRKTRLLSRLVTVIHIVAYEADTTDAMTNIEVFVNVIEVLHKRGSEESWGDASKEIVYELDTPTLYRTEVDSERGVILEVGSRYEGVFGTADDTVLCERDMRHLFNSQYTTKIVSNHKGSTDDSMKVEMDAKTFLEFFVLLRQEVWNCRKNTYQKFLRVVNFLVALKPISKIYHPDGVTIGTQVFPDGTQSKQIKEVKYINKDSLKVLRYDGGITLETIISKKATRLFQMPSLFEAFKVDTRPPGAISGANVGYWSLDILRVHAMRLIQRSDTIYTDGKAVTYTKNNLQMTKIAEGYNVKMKAYRNTMLISFRSLSFCRCLLDQWNPTNKNQFLTKIVMIFGKDLYQLDVDTITDHFNVKKIEVWVCVNGADTLLRVVTELEGTTGIFVVLHTDGVEVQKIPLGDGEEYTARIIETKYLHPKTFQVEKYDGKVKLIKREMPKKTEIAIPMWRKALNKMEQVWLNMLRKWAGISDDYIRVLKRGLPEK</sequence>
<evidence type="ECO:0000313" key="1">
    <source>
        <dbReference type="EMBL" id="RZF40785.1"/>
    </source>
</evidence>
<keyword evidence="2" id="KW-1185">Reference proteome</keyword>
<dbReference type="AlphaFoldDB" id="A0A482X4F4"/>
<accession>A0A482X4F4</accession>
<name>A0A482X4F4_LAOST</name>
<protein>
    <submittedName>
        <fullName evidence="1">Uncharacterized protein</fullName>
    </submittedName>
</protein>
<gene>
    <name evidence="1" type="ORF">LSTR_LSTR009270</name>
</gene>
<dbReference type="Proteomes" id="UP000291343">
    <property type="component" value="Unassembled WGS sequence"/>
</dbReference>
<evidence type="ECO:0000313" key="2">
    <source>
        <dbReference type="Proteomes" id="UP000291343"/>
    </source>
</evidence>
<reference evidence="1 2" key="1">
    <citation type="journal article" date="2017" name="Gigascience">
        <title>Genome sequence of the small brown planthopper, Laodelphax striatellus.</title>
        <authorList>
            <person name="Zhu J."/>
            <person name="Jiang F."/>
            <person name="Wang X."/>
            <person name="Yang P."/>
            <person name="Bao Y."/>
            <person name="Zhao W."/>
            <person name="Wang W."/>
            <person name="Lu H."/>
            <person name="Wang Q."/>
            <person name="Cui N."/>
            <person name="Li J."/>
            <person name="Chen X."/>
            <person name="Luo L."/>
            <person name="Yu J."/>
            <person name="Kang L."/>
            <person name="Cui F."/>
        </authorList>
    </citation>
    <scope>NUCLEOTIDE SEQUENCE [LARGE SCALE GENOMIC DNA]</scope>
    <source>
        <strain evidence="1">Lst14</strain>
    </source>
</reference>
<dbReference type="EMBL" id="QKKF02017624">
    <property type="protein sequence ID" value="RZF40785.1"/>
    <property type="molecule type" value="Genomic_DNA"/>
</dbReference>
<comment type="caution">
    <text evidence="1">The sequence shown here is derived from an EMBL/GenBank/DDBJ whole genome shotgun (WGS) entry which is preliminary data.</text>
</comment>
<dbReference type="OrthoDB" id="10578583at2759"/>
<dbReference type="InParanoid" id="A0A482X4F4"/>
<proteinExistence type="predicted"/>